<sequence>MIAVLFEAKAVPEKQARYFELAEQLKPLLSHAEGFISVERFQSISNPEKFLSLSWWENEAAILQWKHNMLHRSAQQEGKESIFSVYQIQVLSLIREYSSSQ</sequence>
<dbReference type="SUPFAM" id="SSF54909">
    <property type="entry name" value="Dimeric alpha+beta barrel"/>
    <property type="match status" value="1"/>
</dbReference>
<accession>A0A7X4WDR0</accession>
<dbReference type="RefSeq" id="WP_161444605.1">
    <property type="nucleotide sequence ID" value="NZ_WXWW01000149.1"/>
</dbReference>
<dbReference type="Pfam" id="PF03992">
    <property type="entry name" value="ABM"/>
    <property type="match status" value="1"/>
</dbReference>
<dbReference type="InterPro" id="IPR052936">
    <property type="entry name" value="Jasmonate_Hydroxylase-like"/>
</dbReference>
<dbReference type="Proteomes" id="UP000465712">
    <property type="component" value="Unassembled WGS sequence"/>
</dbReference>
<gene>
    <name evidence="2" type="ORF">CAG72_09820</name>
</gene>
<dbReference type="PANTHER" id="PTHR37811">
    <property type="entry name" value="BLL5343 PROTEIN"/>
    <property type="match status" value="1"/>
</dbReference>
<keyword evidence="2" id="KW-0560">Oxidoreductase</keyword>
<dbReference type="AlphaFoldDB" id="A0A7X4WDR0"/>
<evidence type="ECO:0000313" key="2">
    <source>
        <dbReference type="EMBL" id="NAW65515.1"/>
    </source>
</evidence>
<dbReference type="PROSITE" id="PS51725">
    <property type="entry name" value="ABM"/>
    <property type="match status" value="1"/>
</dbReference>
<reference evidence="2 3" key="1">
    <citation type="submission" date="2017-05" db="EMBL/GenBank/DDBJ databases">
        <title>High clonality and local adaptation shapes Vibrionaceae linages within an endangered oasis.</title>
        <authorList>
            <person name="Vazquez-Rosas-Landa M."/>
        </authorList>
    </citation>
    <scope>NUCLEOTIDE SEQUENCE [LARGE SCALE GENOMIC DNA]</scope>
    <source>
        <strain evidence="2 3">P46_P4S1P180</strain>
    </source>
</reference>
<evidence type="ECO:0000259" key="1">
    <source>
        <dbReference type="PROSITE" id="PS51725"/>
    </source>
</evidence>
<evidence type="ECO:0000313" key="3">
    <source>
        <dbReference type="Proteomes" id="UP000465712"/>
    </source>
</evidence>
<dbReference type="InterPro" id="IPR011008">
    <property type="entry name" value="Dimeric_a/b-barrel"/>
</dbReference>
<name>A0A7X4WDR0_9GAMM</name>
<protein>
    <submittedName>
        <fullName evidence="2">Antibiotic biosynthesis monooxygenase</fullName>
    </submittedName>
</protein>
<dbReference type="GO" id="GO:0004497">
    <property type="term" value="F:monooxygenase activity"/>
    <property type="evidence" value="ECO:0007669"/>
    <property type="project" value="UniProtKB-KW"/>
</dbReference>
<keyword evidence="2" id="KW-0503">Monooxygenase</keyword>
<organism evidence="2 3">
    <name type="scientific">Photobacterium halotolerans</name>
    <dbReference type="NCBI Taxonomy" id="265726"/>
    <lineage>
        <taxon>Bacteria</taxon>
        <taxon>Pseudomonadati</taxon>
        <taxon>Pseudomonadota</taxon>
        <taxon>Gammaproteobacteria</taxon>
        <taxon>Vibrionales</taxon>
        <taxon>Vibrionaceae</taxon>
        <taxon>Photobacterium</taxon>
    </lineage>
</organism>
<dbReference type="EMBL" id="WXWW01000149">
    <property type="protein sequence ID" value="NAW65515.1"/>
    <property type="molecule type" value="Genomic_DNA"/>
</dbReference>
<feature type="domain" description="ABM" evidence="1">
    <location>
        <begin position="2"/>
        <end position="91"/>
    </location>
</feature>
<dbReference type="PANTHER" id="PTHR37811:SF2">
    <property type="entry name" value="ABM DOMAIN-CONTAINING PROTEIN"/>
    <property type="match status" value="1"/>
</dbReference>
<comment type="caution">
    <text evidence="2">The sequence shown here is derived from an EMBL/GenBank/DDBJ whole genome shotgun (WGS) entry which is preliminary data.</text>
</comment>
<dbReference type="Gene3D" id="3.30.70.100">
    <property type="match status" value="1"/>
</dbReference>
<dbReference type="InterPro" id="IPR007138">
    <property type="entry name" value="ABM_dom"/>
</dbReference>
<proteinExistence type="predicted"/>